<dbReference type="PANTHER" id="PTHR35041:SF6">
    <property type="entry name" value="FORMYLMETHIONINE DEFORMYLASE-LIKE PROTEIN-RELATED"/>
    <property type="match status" value="1"/>
</dbReference>
<feature type="transmembrane region" description="Helical" evidence="1">
    <location>
        <begin position="58"/>
        <end position="78"/>
    </location>
</feature>
<dbReference type="PANTHER" id="PTHR35041">
    <property type="entry name" value="MEDIATOR OF RNA POLYMERASE II TRANSCRIPTION SUBUNIT 1"/>
    <property type="match status" value="1"/>
</dbReference>
<keyword evidence="1" id="KW-0472">Membrane</keyword>
<sequence length="528" mass="58931">MAFARAFSILLAASVSTAFTQVLWWYLRRRTMPLSTIDVLFSLNFSPFYLYQIEHLKLVPLMWFFGLLFPLISIATIFPPGSLVVQQLSFEQNQSMKVPTLNVDDRGDGSPSDFFRYAMFDAMIVGSYMGPNASLSSIGSRSFLEGAYLTRLSPCGINCSYDLEFFAPSMKCEDFEPNHDFIIQITEQYSFNFSAARKSRGEESKSAILLSYDNSANFMAISDASSGVFLLRIAYRSSNWSLKGISCVLMAATYNAHVEYRNYIQSVKVKIKDESPLNSTELATHALFYEVLWAKPGPDGFIYSESAPPKYSMDKLFDLYHKCQLLSIRDAFANAIKGIVYSYGNVDYMVNDTLIQQTALARYKDWDNDHLRWSNLSYNLSPSIVEKLMINTSISVFNAGTSLTSTNVTITTYKACYVFDAPWRLISAYASALGVCLFFLLLGFGAMIHNGVSAMPGGFLQILCTTTDGDGILNQMSKRACLGGGEAVPEELKELKVRFGKVAGAKGGFAAFGTEEETSVLRRRDYRS</sequence>
<evidence type="ECO:0000313" key="2">
    <source>
        <dbReference type="EMBL" id="PSN65901.1"/>
    </source>
</evidence>
<dbReference type="AlphaFoldDB" id="A0A2T2NKD3"/>
<feature type="transmembrane region" description="Helical" evidence="1">
    <location>
        <begin position="34"/>
        <end position="51"/>
    </location>
</feature>
<keyword evidence="1" id="KW-0812">Transmembrane</keyword>
<keyword evidence="3" id="KW-1185">Reference proteome</keyword>
<keyword evidence="1" id="KW-1133">Transmembrane helix</keyword>
<feature type="transmembrane region" description="Helical" evidence="1">
    <location>
        <begin position="426"/>
        <end position="448"/>
    </location>
</feature>
<proteinExistence type="predicted"/>
<dbReference type="Proteomes" id="UP000240883">
    <property type="component" value="Unassembled WGS sequence"/>
</dbReference>
<reference evidence="2 3" key="1">
    <citation type="journal article" date="2018" name="Front. Microbiol.">
        <title>Genome-Wide Analysis of Corynespora cassiicola Leaf Fall Disease Putative Effectors.</title>
        <authorList>
            <person name="Lopez D."/>
            <person name="Ribeiro S."/>
            <person name="Label P."/>
            <person name="Fumanal B."/>
            <person name="Venisse J.S."/>
            <person name="Kohler A."/>
            <person name="de Oliveira R.R."/>
            <person name="Labutti K."/>
            <person name="Lipzen A."/>
            <person name="Lail K."/>
            <person name="Bauer D."/>
            <person name="Ohm R.A."/>
            <person name="Barry K.W."/>
            <person name="Spatafora J."/>
            <person name="Grigoriev I.V."/>
            <person name="Martin F.M."/>
            <person name="Pujade-Renaud V."/>
        </authorList>
    </citation>
    <scope>NUCLEOTIDE SEQUENCE [LARGE SCALE GENOMIC DNA]</scope>
    <source>
        <strain evidence="2 3">Philippines</strain>
    </source>
</reference>
<dbReference type="OrthoDB" id="5322539at2759"/>
<evidence type="ECO:0000313" key="3">
    <source>
        <dbReference type="Proteomes" id="UP000240883"/>
    </source>
</evidence>
<dbReference type="STRING" id="1448308.A0A2T2NKD3"/>
<accession>A0A2T2NKD3</accession>
<name>A0A2T2NKD3_CORCC</name>
<organism evidence="2 3">
    <name type="scientific">Corynespora cassiicola Philippines</name>
    <dbReference type="NCBI Taxonomy" id="1448308"/>
    <lineage>
        <taxon>Eukaryota</taxon>
        <taxon>Fungi</taxon>
        <taxon>Dikarya</taxon>
        <taxon>Ascomycota</taxon>
        <taxon>Pezizomycotina</taxon>
        <taxon>Dothideomycetes</taxon>
        <taxon>Pleosporomycetidae</taxon>
        <taxon>Pleosporales</taxon>
        <taxon>Corynesporascaceae</taxon>
        <taxon>Corynespora</taxon>
    </lineage>
</organism>
<evidence type="ECO:0000256" key="1">
    <source>
        <dbReference type="SAM" id="Phobius"/>
    </source>
</evidence>
<dbReference type="EMBL" id="KZ678136">
    <property type="protein sequence ID" value="PSN65901.1"/>
    <property type="molecule type" value="Genomic_DNA"/>
</dbReference>
<protein>
    <submittedName>
        <fullName evidence="2">Uncharacterized protein</fullName>
    </submittedName>
</protein>
<gene>
    <name evidence="2" type="ORF">BS50DRAFT_668450</name>
</gene>